<dbReference type="Proteomes" id="UP001415857">
    <property type="component" value="Unassembled WGS sequence"/>
</dbReference>
<comment type="caution">
    <text evidence="5">The sequence shown here is derived from an EMBL/GenBank/DDBJ whole genome shotgun (WGS) entry which is preliminary data.</text>
</comment>
<keyword evidence="3" id="KW-0472">Membrane</keyword>
<evidence type="ECO:0000256" key="3">
    <source>
        <dbReference type="SAM" id="Phobius"/>
    </source>
</evidence>
<dbReference type="AlphaFoldDB" id="A0AAP0X786"/>
<evidence type="ECO:0000259" key="4">
    <source>
        <dbReference type="Pfam" id="PF08392"/>
    </source>
</evidence>
<dbReference type="GO" id="GO:0016020">
    <property type="term" value="C:membrane"/>
    <property type="evidence" value="ECO:0007669"/>
    <property type="project" value="InterPro"/>
</dbReference>
<evidence type="ECO:0000256" key="2">
    <source>
        <dbReference type="ARBA" id="ARBA00047375"/>
    </source>
</evidence>
<dbReference type="Gene3D" id="3.40.47.10">
    <property type="match status" value="1"/>
</dbReference>
<keyword evidence="1" id="KW-0808">Transferase</keyword>
<dbReference type="InterPro" id="IPR016039">
    <property type="entry name" value="Thiolase-like"/>
</dbReference>
<dbReference type="InterPro" id="IPR013601">
    <property type="entry name" value="FAE1_typ3_polyketide_synth"/>
</dbReference>
<dbReference type="Pfam" id="PF08392">
    <property type="entry name" value="FAE1_CUT1_RppA"/>
    <property type="match status" value="1"/>
</dbReference>
<protein>
    <recommendedName>
        <fullName evidence="4">FAE domain-containing protein</fullName>
    </recommendedName>
</protein>
<gene>
    <name evidence="5" type="ORF">L1049_017146</name>
</gene>
<evidence type="ECO:0000313" key="6">
    <source>
        <dbReference type="Proteomes" id="UP001415857"/>
    </source>
</evidence>
<keyword evidence="1" id="KW-0012">Acyltransferase</keyword>
<dbReference type="PANTHER" id="PTHR31561">
    <property type="entry name" value="3-KETOACYL-COA SYNTHASE"/>
    <property type="match status" value="1"/>
</dbReference>
<organism evidence="5 6">
    <name type="scientific">Liquidambar formosana</name>
    <name type="common">Formosan gum</name>
    <dbReference type="NCBI Taxonomy" id="63359"/>
    <lineage>
        <taxon>Eukaryota</taxon>
        <taxon>Viridiplantae</taxon>
        <taxon>Streptophyta</taxon>
        <taxon>Embryophyta</taxon>
        <taxon>Tracheophyta</taxon>
        <taxon>Spermatophyta</taxon>
        <taxon>Magnoliopsida</taxon>
        <taxon>eudicotyledons</taxon>
        <taxon>Gunneridae</taxon>
        <taxon>Pentapetalae</taxon>
        <taxon>Saxifragales</taxon>
        <taxon>Altingiaceae</taxon>
        <taxon>Liquidambar</taxon>
    </lineage>
</organism>
<dbReference type="InterPro" id="IPR012392">
    <property type="entry name" value="3-ktacl-CoA_syn"/>
</dbReference>
<evidence type="ECO:0000256" key="1">
    <source>
        <dbReference type="ARBA" id="ARBA00023315"/>
    </source>
</evidence>
<feature type="transmembrane region" description="Helical" evidence="3">
    <location>
        <begin position="20"/>
        <end position="39"/>
    </location>
</feature>
<name>A0AAP0X786_LIQFO</name>
<dbReference type="EMBL" id="JBBPBK010000003">
    <property type="protein sequence ID" value="KAK9288683.1"/>
    <property type="molecule type" value="Genomic_DNA"/>
</dbReference>
<comment type="catalytic activity">
    <reaction evidence="2">
        <text>a very-long-chain acyl-CoA + malonyl-CoA + H(+) = a very-long-chain 3-oxoacyl-CoA + CO2 + CoA</text>
        <dbReference type="Rhea" id="RHEA:32727"/>
        <dbReference type="ChEBI" id="CHEBI:15378"/>
        <dbReference type="ChEBI" id="CHEBI:16526"/>
        <dbReference type="ChEBI" id="CHEBI:57287"/>
        <dbReference type="ChEBI" id="CHEBI:57384"/>
        <dbReference type="ChEBI" id="CHEBI:90725"/>
        <dbReference type="ChEBI" id="CHEBI:90736"/>
        <dbReference type="EC" id="2.3.1.199"/>
    </reaction>
</comment>
<keyword evidence="6" id="KW-1185">Reference proteome</keyword>
<proteinExistence type="predicted"/>
<keyword evidence="3" id="KW-0812">Transmembrane</keyword>
<evidence type="ECO:0000313" key="5">
    <source>
        <dbReference type="EMBL" id="KAK9288683.1"/>
    </source>
</evidence>
<sequence length="346" mass="38409">MAIMKILQKISSPKELALSISTNHFMIVAVAVLAILYFVSKRKVAIYLLDFACYQPPDSCRLPKSMFVEHIFLDNSFDSDCVAFKTKIMEKSGFSEETSIPPSQSYLPIRKSISFDFEEATTVIFSTVTELLKKNKINPKTIDILISNSSLFCPTPSLSAMVVNKFKMRSNIMSFNLSGMGCSAGVLSVALAQDLLRVHRNSLALIVSTEILHPNWYTGKNRSMLLTNCLFRMGGAAILMSSRDQDNKAAKYELKHLVRTNKAQNQNSYACVFQDVDSENNVGVCISKDIINVAGDALKANIATLGPLVLPFSEQFRYGLSPGIANPWREIIHSYPVDVPDVVKLD</sequence>
<dbReference type="SUPFAM" id="SSF53901">
    <property type="entry name" value="Thiolase-like"/>
    <property type="match status" value="1"/>
</dbReference>
<keyword evidence="3" id="KW-1133">Transmembrane helix</keyword>
<dbReference type="GO" id="GO:0009922">
    <property type="term" value="F:fatty acid elongase activity"/>
    <property type="evidence" value="ECO:0007669"/>
    <property type="project" value="UniProtKB-EC"/>
</dbReference>
<dbReference type="GO" id="GO:0006633">
    <property type="term" value="P:fatty acid biosynthetic process"/>
    <property type="evidence" value="ECO:0007669"/>
    <property type="project" value="InterPro"/>
</dbReference>
<feature type="domain" description="FAE" evidence="4">
    <location>
        <begin position="40"/>
        <end position="319"/>
    </location>
</feature>
<accession>A0AAP0X786</accession>
<reference evidence="5 6" key="1">
    <citation type="journal article" date="2024" name="Plant J.">
        <title>Genome sequences and population genomics reveal climatic adaptation and genomic divergence between two closely related sweetgum species.</title>
        <authorList>
            <person name="Xu W.Q."/>
            <person name="Ren C.Q."/>
            <person name="Zhang X.Y."/>
            <person name="Comes H.P."/>
            <person name="Liu X.H."/>
            <person name="Li Y.G."/>
            <person name="Kettle C.J."/>
            <person name="Jalonen R."/>
            <person name="Gaisberger H."/>
            <person name="Ma Y.Z."/>
            <person name="Qiu Y.X."/>
        </authorList>
    </citation>
    <scope>NUCLEOTIDE SEQUENCE [LARGE SCALE GENOMIC DNA]</scope>
    <source>
        <strain evidence="5">Hangzhou</strain>
    </source>
</reference>